<organism evidence="4 5">
    <name type="scientific">Fulvivirga marina</name>
    <dbReference type="NCBI Taxonomy" id="2494733"/>
    <lineage>
        <taxon>Bacteria</taxon>
        <taxon>Pseudomonadati</taxon>
        <taxon>Bacteroidota</taxon>
        <taxon>Cytophagia</taxon>
        <taxon>Cytophagales</taxon>
        <taxon>Fulvivirgaceae</taxon>
        <taxon>Fulvivirga</taxon>
    </lineage>
</organism>
<evidence type="ECO:0000256" key="2">
    <source>
        <dbReference type="ARBA" id="ARBA00023295"/>
    </source>
</evidence>
<dbReference type="Pfam" id="PF01204">
    <property type="entry name" value="Trehalase"/>
    <property type="match status" value="1"/>
</dbReference>
<dbReference type="PROSITE" id="PS00927">
    <property type="entry name" value="TREHALASE_1"/>
    <property type="match status" value="1"/>
</dbReference>
<comment type="caution">
    <text evidence="4">The sequence shown here is derived from an EMBL/GenBank/DDBJ whole genome shotgun (WGS) entry which is preliminary data.</text>
</comment>
<dbReference type="RefSeq" id="WP_202858605.1">
    <property type="nucleotide sequence ID" value="NZ_JAEUGD010000066.1"/>
</dbReference>
<dbReference type="InterPro" id="IPR012341">
    <property type="entry name" value="6hp_glycosidase-like_sf"/>
</dbReference>
<dbReference type="Gene3D" id="1.50.10.10">
    <property type="match status" value="1"/>
</dbReference>
<dbReference type="SUPFAM" id="SSF48208">
    <property type="entry name" value="Six-hairpin glycosidases"/>
    <property type="match status" value="1"/>
</dbReference>
<dbReference type="PANTHER" id="PTHR23403">
    <property type="entry name" value="TREHALASE"/>
    <property type="match status" value="1"/>
</dbReference>
<proteinExistence type="predicted"/>
<dbReference type="InterPro" id="IPR008928">
    <property type="entry name" value="6-hairpin_glycosidase_sf"/>
</dbReference>
<dbReference type="GO" id="GO:0004555">
    <property type="term" value="F:alpha,alpha-trehalase activity"/>
    <property type="evidence" value="ECO:0007669"/>
    <property type="project" value="InterPro"/>
</dbReference>
<dbReference type="GO" id="GO:0005993">
    <property type="term" value="P:trehalose catabolic process"/>
    <property type="evidence" value="ECO:0007669"/>
    <property type="project" value="TreeGrafter"/>
</dbReference>
<reference evidence="4" key="1">
    <citation type="submission" date="2021-01" db="EMBL/GenBank/DDBJ databases">
        <title>Fulvivirga kasyanovii gen. nov., sp nov., a novel member of the phylum Bacteroidetes isolated from seawater in a mussel farm.</title>
        <authorList>
            <person name="Zhao L.-H."/>
            <person name="Wang Z.-J."/>
        </authorList>
    </citation>
    <scope>NUCLEOTIDE SEQUENCE</scope>
    <source>
        <strain evidence="4">29W222</strain>
    </source>
</reference>
<dbReference type="InterPro" id="IPR018232">
    <property type="entry name" value="Glyco_hydro_37_CS"/>
</dbReference>
<gene>
    <name evidence="4" type="primary">treF</name>
    <name evidence="4" type="ORF">JMN32_22375</name>
</gene>
<dbReference type="PRINTS" id="PR00744">
    <property type="entry name" value="GLHYDRLASE37"/>
</dbReference>
<evidence type="ECO:0000313" key="5">
    <source>
        <dbReference type="Proteomes" id="UP000614216"/>
    </source>
</evidence>
<dbReference type="Proteomes" id="UP000614216">
    <property type="component" value="Unassembled WGS sequence"/>
</dbReference>
<keyword evidence="5" id="KW-1185">Reference proteome</keyword>
<evidence type="ECO:0000256" key="1">
    <source>
        <dbReference type="ARBA" id="ARBA00022801"/>
    </source>
</evidence>
<keyword evidence="3" id="KW-0732">Signal</keyword>
<feature type="signal peptide" evidence="3">
    <location>
        <begin position="1"/>
        <end position="24"/>
    </location>
</feature>
<keyword evidence="2" id="KW-0326">Glycosidase</keyword>
<dbReference type="PANTHER" id="PTHR23403:SF1">
    <property type="entry name" value="TREHALASE"/>
    <property type="match status" value="1"/>
</dbReference>
<dbReference type="AlphaFoldDB" id="A0A937KG68"/>
<protein>
    <submittedName>
        <fullName evidence="4">Alpha,alpha-trehalase TreF</fullName>
    </submittedName>
</protein>
<dbReference type="NCBIfam" id="NF009773">
    <property type="entry name" value="PRK13270.1"/>
    <property type="match status" value="1"/>
</dbReference>
<evidence type="ECO:0000313" key="4">
    <source>
        <dbReference type="EMBL" id="MBL6449075.1"/>
    </source>
</evidence>
<sequence length="543" mass="62227">MKQIPNLYKAIVVSLVILSACSQAPEQKAEQFDFYQSDFFKEVQLSGIFPDSKTFVDCTPKQPLAEINTIYEAQKTEEGFVLKDFVLEHFELPVTPVTGFKSDTSMTVVKHCTDLWSVLTRQPDEYNPLSSLVPLPESYIVPGGRFREIYYWDSYFTMEGLVKSGQEDMARNMVNNFSFLIDSLGFIPNGNRNYYSGRSQPPFYSLMVDLVASGQRELFMSYLPRLLEEYNFWMDGADTLNSNYPAHRRVVLMPDGSLLNRYWDNYALPRPESFKPDYELVTEHDLQQETAYRHLRAGAESGWDYSSRWFEDQKSLKTIHTTDIIPVDLNTLLYFLELKIAQGYNWKGDLQNADLFINKAEKRKLAIDKYLWDEADRFYIDYDYTKQQKTGVLSLAGAYPLFFKIASKAQAKSVVERLLADFLKPGGFVTTLNETGQQWDAPNGWAPLQWITINGLYNYGYGDEGNGAAERWLNRNTEVYKATGKMMEKYNVLDTMLLAGGGEYPLQDGFGWTNGVAIALQKILADRDTINTMRGAEPVEMNN</sequence>
<dbReference type="PROSITE" id="PS00928">
    <property type="entry name" value="TREHALASE_2"/>
    <property type="match status" value="1"/>
</dbReference>
<keyword evidence="1" id="KW-0378">Hydrolase</keyword>
<name>A0A937KG68_9BACT</name>
<accession>A0A937KG68</accession>
<dbReference type="InterPro" id="IPR001661">
    <property type="entry name" value="Glyco_hydro_37"/>
</dbReference>
<evidence type="ECO:0000256" key="3">
    <source>
        <dbReference type="SAM" id="SignalP"/>
    </source>
</evidence>
<feature type="chain" id="PRO_5037299800" evidence="3">
    <location>
        <begin position="25"/>
        <end position="543"/>
    </location>
</feature>
<dbReference type="PROSITE" id="PS51257">
    <property type="entry name" value="PROKAR_LIPOPROTEIN"/>
    <property type="match status" value="1"/>
</dbReference>
<dbReference type="EMBL" id="JAEUGD010000066">
    <property type="protein sequence ID" value="MBL6449075.1"/>
    <property type="molecule type" value="Genomic_DNA"/>
</dbReference>